<organism evidence="2 3">
    <name type="scientific">Dolosigranulum pigrum</name>
    <dbReference type="NCBI Taxonomy" id="29394"/>
    <lineage>
        <taxon>Bacteria</taxon>
        <taxon>Bacillati</taxon>
        <taxon>Bacillota</taxon>
        <taxon>Bacilli</taxon>
        <taxon>Lactobacillales</taxon>
        <taxon>Carnobacteriaceae</taxon>
        <taxon>Dolosigranulum</taxon>
    </lineage>
</organism>
<evidence type="ECO:0000259" key="1">
    <source>
        <dbReference type="Pfam" id="PF26096"/>
    </source>
</evidence>
<evidence type="ECO:0000313" key="2">
    <source>
        <dbReference type="EMBL" id="RAN62392.1"/>
    </source>
</evidence>
<evidence type="ECO:0000313" key="3">
    <source>
        <dbReference type="Proteomes" id="UP000249099"/>
    </source>
</evidence>
<dbReference type="RefSeq" id="WP_112790340.1">
    <property type="nucleotide sequence ID" value="NZ_NAQV01000023.1"/>
</dbReference>
<feature type="domain" description="DUF8033" evidence="1">
    <location>
        <begin position="7"/>
        <end position="74"/>
    </location>
</feature>
<sequence length="103" mass="11879">MTNIKTELTAHFSPQKSFYRKAYTQQADDGAIMLYSYDTLVAIWKDGDINFITGNDWHLTRTTVKHLNEFVSQMLGYSRSLGVADYRKLQKLANDQKLSLNNL</sequence>
<reference evidence="2 3" key="1">
    <citation type="submission" date="2017-03" db="EMBL/GenBank/DDBJ databases">
        <title>wgs assembly of Dolosigranulum pigrum KPL CDC strains.</title>
        <authorList>
            <person name="Brugger S.D."/>
            <person name="Pettigrew M."/>
            <person name="Kong Y."/>
            <person name="Lemon K.P."/>
        </authorList>
    </citation>
    <scope>NUCLEOTIDE SEQUENCE [LARGE SCALE GENOMIC DNA]</scope>
    <source>
        <strain evidence="2 3">KPL1931_CDC4294-98</strain>
    </source>
</reference>
<dbReference type="Proteomes" id="UP000249099">
    <property type="component" value="Unassembled WGS sequence"/>
</dbReference>
<name>A0A328KS82_9LACT</name>
<protein>
    <recommendedName>
        <fullName evidence="1">DUF8033 domain-containing protein</fullName>
    </recommendedName>
</protein>
<dbReference type="Pfam" id="PF26096">
    <property type="entry name" value="DUF8033"/>
    <property type="match status" value="1"/>
</dbReference>
<dbReference type="EMBL" id="NAQV01000023">
    <property type="protein sequence ID" value="RAN62392.1"/>
    <property type="molecule type" value="Genomic_DNA"/>
</dbReference>
<accession>A0A328KS82</accession>
<comment type="caution">
    <text evidence="2">The sequence shown here is derived from an EMBL/GenBank/DDBJ whole genome shotgun (WGS) entry which is preliminary data.</text>
</comment>
<proteinExistence type="predicted"/>
<gene>
    <name evidence="2" type="ORF">B8A44_07540</name>
</gene>
<dbReference type="AlphaFoldDB" id="A0A328KS82"/>
<dbReference type="InterPro" id="IPR058346">
    <property type="entry name" value="DUF8033"/>
</dbReference>